<gene>
    <name evidence="3" type="ORF">B2G88_17905</name>
</gene>
<dbReference type="InterPro" id="IPR058387">
    <property type="entry name" value="DUF8074"/>
</dbReference>
<keyword evidence="1" id="KW-0472">Membrane</keyword>
<feature type="transmembrane region" description="Helical" evidence="1">
    <location>
        <begin position="12"/>
        <end position="28"/>
    </location>
</feature>
<comment type="caution">
    <text evidence="3">The sequence shown here is derived from an EMBL/GenBank/DDBJ whole genome shotgun (WGS) entry which is preliminary data.</text>
</comment>
<evidence type="ECO:0000313" key="4">
    <source>
        <dbReference type="Proteomes" id="UP000196084"/>
    </source>
</evidence>
<accession>A0A202E4W0</accession>
<dbReference type="RefSeq" id="WP_054862698.1">
    <property type="nucleotide sequence ID" value="NZ_MWPH01000004.1"/>
</dbReference>
<sequence>MDLTMDDVAVLFYNYAVILTAAYAPIMAGIEDRFMILALGLVFALFWTGYFRYSIQPRFTDSSDESPPQTEQ</sequence>
<protein>
    <recommendedName>
        <fullName evidence="2">DUF8074 domain-containing protein</fullName>
    </recommendedName>
</protein>
<keyword evidence="1" id="KW-1133">Transmembrane helix</keyword>
<proteinExistence type="predicted"/>
<reference evidence="3 4" key="1">
    <citation type="submission" date="2017-02" db="EMBL/GenBank/DDBJ databases">
        <title>Natronthermophilus aegyptiacus gen. nov.,sp. nov., an aerobic, extremely halophilic alkalithermophilic archaeon isolated from the athalassohaline Wadi An Natrun, Egypt.</title>
        <authorList>
            <person name="Zhao B."/>
        </authorList>
    </citation>
    <scope>NUCLEOTIDE SEQUENCE [LARGE SCALE GENOMIC DNA]</scope>
    <source>
        <strain evidence="3 4">CGMCC 1.3597</strain>
    </source>
</reference>
<feature type="domain" description="DUF8074" evidence="2">
    <location>
        <begin position="1"/>
        <end position="71"/>
    </location>
</feature>
<dbReference type="AlphaFoldDB" id="A0A202E4W0"/>
<name>A0A202E4W0_9EURY</name>
<feature type="transmembrane region" description="Helical" evidence="1">
    <location>
        <begin position="34"/>
        <end position="53"/>
    </location>
</feature>
<keyword evidence="1" id="KW-0812">Transmembrane</keyword>
<dbReference type="OrthoDB" id="200317at2157"/>
<dbReference type="Pfam" id="PF26275">
    <property type="entry name" value="DUF8074"/>
    <property type="match status" value="1"/>
</dbReference>
<evidence type="ECO:0000313" key="3">
    <source>
        <dbReference type="EMBL" id="OVE83271.1"/>
    </source>
</evidence>
<dbReference type="Proteomes" id="UP000196084">
    <property type="component" value="Unassembled WGS sequence"/>
</dbReference>
<evidence type="ECO:0000256" key="1">
    <source>
        <dbReference type="SAM" id="Phobius"/>
    </source>
</evidence>
<organism evidence="3 4">
    <name type="scientific">Natronolimnobius baerhuensis</name>
    <dbReference type="NCBI Taxonomy" id="253108"/>
    <lineage>
        <taxon>Archaea</taxon>
        <taxon>Methanobacteriati</taxon>
        <taxon>Methanobacteriota</taxon>
        <taxon>Stenosarchaea group</taxon>
        <taxon>Halobacteria</taxon>
        <taxon>Halobacteriales</taxon>
        <taxon>Natrialbaceae</taxon>
        <taxon>Natronolimnobius</taxon>
    </lineage>
</organism>
<keyword evidence="4" id="KW-1185">Reference proteome</keyword>
<dbReference type="EMBL" id="MWPH01000004">
    <property type="protein sequence ID" value="OVE83271.1"/>
    <property type="molecule type" value="Genomic_DNA"/>
</dbReference>
<evidence type="ECO:0000259" key="2">
    <source>
        <dbReference type="Pfam" id="PF26275"/>
    </source>
</evidence>